<organism evidence="1 2">
    <name type="scientific">Stenotrophomonas pictorum JCM 9942</name>
    <dbReference type="NCBI Taxonomy" id="1236960"/>
    <lineage>
        <taxon>Bacteria</taxon>
        <taxon>Pseudomonadati</taxon>
        <taxon>Pseudomonadota</taxon>
        <taxon>Gammaproteobacteria</taxon>
        <taxon>Lysobacterales</taxon>
        <taxon>Lysobacteraceae</taxon>
        <taxon>Stenotrophomonas</taxon>
    </lineage>
</organism>
<dbReference type="Proteomes" id="UP000050836">
    <property type="component" value="Unassembled WGS sequence"/>
</dbReference>
<name>A0A0R0AIL8_9GAMM</name>
<sequence>MTGALVLLLAGCATRPVADGELAGSYNIGRQLLAPEQKGGAGAIEPYVLGATETFRMPEPLQAPSPTLPPGYERQTLPPTTLCVRVIVMADGSVERAESLLEHTRCRAGAEAEHASLLQAALDATARWRFHPAAICRFAPGTGALAPGNCAGAAEVEPVPVTLLYGFTFEVAQGRVRVRRSSDLN</sequence>
<dbReference type="RefSeq" id="WP_145974264.1">
    <property type="nucleotide sequence ID" value="NZ_BAZI01000021.1"/>
</dbReference>
<keyword evidence="2" id="KW-1185">Reference proteome</keyword>
<protein>
    <recommendedName>
        <fullName evidence="3">TonB C-terminal domain-containing protein</fullName>
    </recommendedName>
</protein>
<reference evidence="1 2" key="1">
    <citation type="submission" date="2015-10" db="EMBL/GenBank/DDBJ databases">
        <title>Genome sequencing and analysis of members of genus Stenotrophomonas.</title>
        <authorList>
            <person name="Patil P.P."/>
            <person name="Midha S."/>
            <person name="Patil P.B."/>
        </authorList>
    </citation>
    <scope>NUCLEOTIDE SEQUENCE [LARGE SCALE GENOMIC DNA]</scope>
    <source>
        <strain evidence="1 2">JCM 9942</strain>
    </source>
</reference>
<proteinExistence type="predicted"/>
<evidence type="ECO:0000313" key="1">
    <source>
        <dbReference type="EMBL" id="KRG45008.1"/>
    </source>
</evidence>
<dbReference type="EMBL" id="LLXS01000005">
    <property type="protein sequence ID" value="KRG45008.1"/>
    <property type="molecule type" value="Genomic_DNA"/>
</dbReference>
<evidence type="ECO:0008006" key="3">
    <source>
        <dbReference type="Google" id="ProtNLM"/>
    </source>
</evidence>
<evidence type="ECO:0000313" key="2">
    <source>
        <dbReference type="Proteomes" id="UP000050836"/>
    </source>
</evidence>
<dbReference type="AlphaFoldDB" id="A0A0R0AIL8"/>
<dbReference type="Gene3D" id="3.30.1150.10">
    <property type="match status" value="1"/>
</dbReference>
<comment type="caution">
    <text evidence="1">The sequence shown here is derived from an EMBL/GenBank/DDBJ whole genome shotgun (WGS) entry which is preliminary data.</text>
</comment>
<accession>A0A0R0AIL8</accession>
<gene>
    <name evidence="1" type="ORF">ARC78_04145</name>
</gene>